<evidence type="ECO:0000256" key="3">
    <source>
        <dbReference type="ARBA" id="ARBA00013529"/>
    </source>
</evidence>
<evidence type="ECO:0000256" key="6">
    <source>
        <dbReference type="ARBA" id="ARBA00023004"/>
    </source>
</evidence>
<feature type="domain" description="4Fe-4S ferredoxin-type" evidence="8">
    <location>
        <begin position="210"/>
        <end position="237"/>
    </location>
</feature>
<sequence>MILYFSGTGNSRYTAQVIKKVTSDEVVSINELMKKGNRASFDSKEPFVFIVPTYAWRMPKVVEDFIKNSEFIGSTQAYFILTCGSEIHNAVHYAKKVCDMKKFVFMGCSTVIMPSNYVIMSGVPDEAQASSIIEKALPKIISIGEKIKKHQSLEEEEITTLGKVMSRFVNPLFYMTYVSAKGFYATDECINCKKCVTLCPMNNIKMENSKPKWERNCTHCMACICGCPKKAIEYKNKSKGKPRYYNTGYSC</sequence>
<evidence type="ECO:0000256" key="2">
    <source>
        <dbReference type="ARBA" id="ARBA00003532"/>
    </source>
</evidence>
<evidence type="ECO:0000256" key="4">
    <source>
        <dbReference type="ARBA" id="ARBA00022485"/>
    </source>
</evidence>
<dbReference type="OrthoDB" id="9813995at2"/>
<dbReference type="InterPro" id="IPR017900">
    <property type="entry name" value="4Fe4S_Fe_S_CS"/>
</dbReference>
<evidence type="ECO:0000313" key="9">
    <source>
        <dbReference type="EMBL" id="OOM73651.1"/>
    </source>
</evidence>
<dbReference type="AlphaFoldDB" id="A0A1S8T7S8"/>
<keyword evidence="7" id="KW-0411">Iron-sulfur</keyword>
<dbReference type="STRING" id="29367.CLPUN_44050"/>
<dbReference type="InterPro" id="IPR047964">
    <property type="entry name" value="EFR1-like"/>
</dbReference>
<evidence type="ECO:0000313" key="10">
    <source>
        <dbReference type="Proteomes" id="UP000190890"/>
    </source>
</evidence>
<dbReference type="Pfam" id="PF12724">
    <property type="entry name" value="Flavodoxin_5"/>
    <property type="match status" value="1"/>
</dbReference>
<organism evidence="9 10">
    <name type="scientific">Clostridium puniceum</name>
    <dbReference type="NCBI Taxonomy" id="29367"/>
    <lineage>
        <taxon>Bacteria</taxon>
        <taxon>Bacillati</taxon>
        <taxon>Bacillota</taxon>
        <taxon>Clostridia</taxon>
        <taxon>Eubacteriales</taxon>
        <taxon>Clostridiaceae</taxon>
        <taxon>Clostridium</taxon>
    </lineage>
</organism>
<dbReference type="InterPro" id="IPR017896">
    <property type="entry name" value="4Fe4S_Fe-S-bd"/>
</dbReference>
<comment type="cofactor">
    <cofactor evidence="1">
        <name>[4Fe-4S] cluster</name>
        <dbReference type="ChEBI" id="CHEBI:49883"/>
    </cofactor>
</comment>
<comment type="caution">
    <text evidence="9">The sequence shown here is derived from an EMBL/GenBank/DDBJ whole genome shotgun (WGS) entry which is preliminary data.</text>
</comment>
<dbReference type="InterPro" id="IPR029039">
    <property type="entry name" value="Flavoprotein-like_sf"/>
</dbReference>
<dbReference type="Proteomes" id="UP000190890">
    <property type="component" value="Unassembled WGS sequence"/>
</dbReference>
<dbReference type="NCBIfam" id="NF038196">
    <property type="entry name" value="ferrodoxin_EFR1"/>
    <property type="match status" value="1"/>
</dbReference>
<dbReference type="GO" id="GO:0046872">
    <property type="term" value="F:metal ion binding"/>
    <property type="evidence" value="ECO:0007669"/>
    <property type="project" value="UniProtKB-KW"/>
</dbReference>
<dbReference type="PANTHER" id="PTHR24960">
    <property type="entry name" value="PHOTOSYSTEM I IRON-SULFUR CENTER-RELATED"/>
    <property type="match status" value="1"/>
</dbReference>
<dbReference type="InterPro" id="IPR050157">
    <property type="entry name" value="PSI_iron-sulfur_center"/>
</dbReference>
<dbReference type="EMBL" id="LZZM01000212">
    <property type="protein sequence ID" value="OOM73651.1"/>
    <property type="molecule type" value="Genomic_DNA"/>
</dbReference>
<dbReference type="InterPro" id="IPR026816">
    <property type="entry name" value="Flavodoxin_dom"/>
</dbReference>
<protein>
    <recommendedName>
        <fullName evidence="3">Ferredoxin</fullName>
    </recommendedName>
</protein>
<evidence type="ECO:0000256" key="5">
    <source>
        <dbReference type="ARBA" id="ARBA00022723"/>
    </source>
</evidence>
<name>A0A1S8T7S8_9CLOT</name>
<evidence type="ECO:0000259" key="8">
    <source>
        <dbReference type="PROSITE" id="PS51379"/>
    </source>
</evidence>
<dbReference type="SUPFAM" id="SSF52218">
    <property type="entry name" value="Flavoproteins"/>
    <property type="match status" value="1"/>
</dbReference>
<reference evidence="9 10" key="1">
    <citation type="submission" date="2016-05" db="EMBL/GenBank/DDBJ databases">
        <title>Microbial solvent formation.</title>
        <authorList>
            <person name="Poehlein A."/>
            <person name="Montoya Solano J.D."/>
            <person name="Flitsch S."/>
            <person name="Krabben P."/>
            <person name="Duerre P."/>
            <person name="Daniel R."/>
        </authorList>
    </citation>
    <scope>NUCLEOTIDE SEQUENCE [LARGE SCALE GENOMIC DNA]</scope>
    <source>
        <strain evidence="9 10">DSM 2619</strain>
    </source>
</reference>
<feature type="domain" description="4Fe-4S ferredoxin-type" evidence="8">
    <location>
        <begin position="180"/>
        <end position="209"/>
    </location>
</feature>
<proteinExistence type="predicted"/>
<accession>A0A1S8T7S8</accession>
<dbReference type="RefSeq" id="WP_077849347.1">
    <property type="nucleotide sequence ID" value="NZ_LZZM01000212.1"/>
</dbReference>
<keyword evidence="5" id="KW-0479">Metal-binding</keyword>
<dbReference type="PROSITE" id="PS00198">
    <property type="entry name" value="4FE4S_FER_1"/>
    <property type="match status" value="2"/>
</dbReference>
<dbReference type="SUPFAM" id="SSF54862">
    <property type="entry name" value="4Fe-4S ferredoxins"/>
    <property type="match status" value="1"/>
</dbReference>
<dbReference type="PANTHER" id="PTHR24960:SF79">
    <property type="entry name" value="PHOTOSYSTEM I IRON-SULFUR CENTER"/>
    <property type="match status" value="1"/>
</dbReference>
<keyword evidence="10" id="KW-1185">Reference proteome</keyword>
<keyword evidence="6" id="KW-0408">Iron</keyword>
<keyword evidence="4" id="KW-0004">4Fe-4S</keyword>
<dbReference type="Gene3D" id="3.40.50.360">
    <property type="match status" value="1"/>
</dbReference>
<comment type="function">
    <text evidence="2">Ferredoxins are iron-sulfur proteins that transfer electrons in a wide variety of metabolic reactions.</text>
</comment>
<dbReference type="Gene3D" id="3.30.70.20">
    <property type="match status" value="1"/>
</dbReference>
<evidence type="ECO:0000256" key="1">
    <source>
        <dbReference type="ARBA" id="ARBA00001966"/>
    </source>
</evidence>
<dbReference type="GO" id="GO:0051539">
    <property type="term" value="F:4 iron, 4 sulfur cluster binding"/>
    <property type="evidence" value="ECO:0007669"/>
    <property type="project" value="UniProtKB-KW"/>
</dbReference>
<gene>
    <name evidence="9" type="ORF">CLPUN_44050</name>
</gene>
<evidence type="ECO:0000256" key="7">
    <source>
        <dbReference type="ARBA" id="ARBA00023014"/>
    </source>
</evidence>
<dbReference type="PROSITE" id="PS51379">
    <property type="entry name" value="4FE4S_FER_2"/>
    <property type="match status" value="2"/>
</dbReference>
<dbReference type="Pfam" id="PF13187">
    <property type="entry name" value="Fer4_9"/>
    <property type="match status" value="1"/>
</dbReference>